<protein>
    <submittedName>
        <fullName evidence="1">Uncharacterized protein</fullName>
    </submittedName>
</protein>
<keyword evidence="2" id="KW-1185">Reference proteome</keyword>
<dbReference type="AlphaFoldDB" id="A0AAE0BUI2"/>
<dbReference type="EMBL" id="LGRX02033085">
    <property type="protein sequence ID" value="KAK3243103.1"/>
    <property type="molecule type" value="Genomic_DNA"/>
</dbReference>
<dbReference type="Gene3D" id="2.60.120.620">
    <property type="entry name" value="q2cbj1_9rhob like domain"/>
    <property type="match status" value="1"/>
</dbReference>
<accession>A0AAE0BUI2</accession>
<gene>
    <name evidence="1" type="ORF">CYMTET_47245</name>
</gene>
<evidence type="ECO:0000313" key="1">
    <source>
        <dbReference type="EMBL" id="KAK3243103.1"/>
    </source>
</evidence>
<reference evidence="1 2" key="1">
    <citation type="journal article" date="2015" name="Genome Biol. Evol.">
        <title>Comparative Genomics of a Bacterivorous Green Alga Reveals Evolutionary Causalities and Consequences of Phago-Mixotrophic Mode of Nutrition.</title>
        <authorList>
            <person name="Burns J.A."/>
            <person name="Paasch A."/>
            <person name="Narechania A."/>
            <person name="Kim E."/>
        </authorList>
    </citation>
    <scope>NUCLEOTIDE SEQUENCE [LARGE SCALE GENOMIC DNA]</scope>
    <source>
        <strain evidence="1 2">PLY_AMNH</strain>
    </source>
</reference>
<comment type="caution">
    <text evidence="1">The sequence shown here is derived from an EMBL/GenBank/DDBJ whole genome shotgun (WGS) entry which is preliminary data.</text>
</comment>
<organism evidence="1 2">
    <name type="scientific">Cymbomonas tetramitiformis</name>
    <dbReference type="NCBI Taxonomy" id="36881"/>
    <lineage>
        <taxon>Eukaryota</taxon>
        <taxon>Viridiplantae</taxon>
        <taxon>Chlorophyta</taxon>
        <taxon>Pyramimonadophyceae</taxon>
        <taxon>Pyramimonadales</taxon>
        <taxon>Pyramimonadaceae</taxon>
        <taxon>Cymbomonas</taxon>
    </lineage>
</organism>
<sequence>MNGESDSSVAQELAREGYAVRRLFDESQTDTLYESFKLTLGQLPEYKVREDWRYSKTGFGALGTASSFHNRFVRAMRLVAHAQIAPVMAEVDGVDELRASVGPVRNPRRWLFRQRFRGYRRKEPTEKPRRLHQLYDRMLVRTENQQPTAEGWHQDLSVYSDGDTVYGGWIAFTDQQARLIPRTQHLHAPGAGFQKKKKAELDEVLPHALTVEVPRGCILLMNQRLVHAVLPSKIRTDPMCRLFTAWRLTHDDRSLLEVEDRNRNSRQDGLGAAQKLDDVMREMEVPKIPSNQLPSMYNVRNVDDPKQRERLHSWCEGGMQDAVRTHVPMYADGKTPKRPRNLPPEQAFKIPELHAPSISTLRGLPRIAFDRAIHWEHLFPEYAAVERAILEPHRPRAVSAVELKTLARELLPALDGLK</sequence>
<dbReference type="Proteomes" id="UP001190700">
    <property type="component" value="Unassembled WGS sequence"/>
</dbReference>
<name>A0AAE0BUI2_9CHLO</name>
<dbReference type="SUPFAM" id="SSF51197">
    <property type="entry name" value="Clavaminate synthase-like"/>
    <property type="match status" value="1"/>
</dbReference>
<evidence type="ECO:0000313" key="2">
    <source>
        <dbReference type="Proteomes" id="UP001190700"/>
    </source>
</evidence>
<proteinExistence type="predicted"/>